<accession>Q2NPE0</accession>
<dbReference type="EMBL" id="AP008979">
    <property type="protein sequence ID" value="BAE72756.1"/>
    <property type="molecule type" value="Genomic_DNA"/>
</dbReference>
<dbReference type="SUPFAM" id="SSF56235">
    <property type="entry name" value="N-terminal nucleophile aminohydrolases (Ntn hydrolases)"/>
    <property type="match status" value="1"/>
</dbReference>
<protein>
    <submittedName>
        <fullName evidence="1">HslV family protein</fullName>
    </submittedName>
</protein>
<dbReference type="GeneID" id="5142515"/>
<reference evidence="2" key="2">
    <citation type="journal article" date="2006" name="J. Gen. Plant Pathol.">
        <title>Bacteriophage OP1, lytic for Xanthomonas oryzae pv. oryzae, changes its host range by duplication and deletion of the small domain in the deduced tail fiber gene..</title>
        <authorList>
            <person name="Inoue Y."/>
            <person name="Matsuura T."/>
            <person name="Ohara T."/>
            <person name="Azegami K."/>
        </authorList>
    </citation>
    <scope>NUCLEOTIDE SEQUENCE [LARGE SCALE GENOMIC DNA]</scope>
</reference>
<dbReference type="InterPro" id="IPR029055">
    <property type="entry name" value="Ntn_hydrolases_N"/>
</dbReference>
<dbReference type="Proteomes" id="UP000002079">
    <property type="component" value="Segment"/>
</dbReference>
<evidence type="ECO:0000313" key="2">
    <source>
        <dbReference type="Proteomes" id="UP000002079"/>
    </source>
</evidence>
<organism evidence="1 2">
    <name type="scientific">Xanthomonas phage OP1</name>
    <dbReference type="NCBI Taxonomy" id="2994040"/>
    <lineage>
        <taxon>Viruses</taxon>
        <taxon>Duplodnaviria</taxon>
        <taxon>Heunggongvirae</taxon>
        <taxon>Uroviricota</taxon>
        <taxon>Caudoviricetes</taxon>
        <taxon>Xipdecavirus</taxon>
        <taxon>Xipdecavirus OP1</taxon>
    </lineage>
</organism>
<proteinExistence type="predicted"/>
<reference evidence="1 2" key="1">
    <citation type="journal article" date="2006" name="J. Gen. Plant Pathol.">
        <title>Bacteriophage OP1, lytic for Xanthomonas oryzae pv. oryzae, changes its host range by duplication and deletion of the small domain in the deduced tail fiber gene.</title>
        <authorList>
            <person name="Inoue Y."/>
            <person name="Matsuura T."/>
            <person name="Ohara T."/>
            <person name="Azegami K."/>
        </authorList>
    </citation>
    <scope>NUCLEOTIDE SEQUENCE [LARGE SCALE GENOMIC DNA]</scope>
</reference>
<sequence>MTTIAYDGQSLACDSQVTAGNVKGKMNKFRRLPGGGVMIVAGEIDLLDNAVQDFLDGEPPAVLRDQDGQERAQFVRLDRSGCFYSSDGEWNKMYPGDALGSGAPYALTCLHIGMSAKQAVKTACELDLYSSGPVKTFTQRRK</sequence>
<keyword evidence="2" id="KW-1185">Reference proteome</keyword>
<evidence type="ECO:0000313" key="1">
    <source>
        <dbReference type="EMBL" id="BAE72756.1"/>
    </source>
</evidence>
<dbReference type="RefSeq" id="YP_453609.1">
    <property type="nucleotide sequence ID" value="NC_007709.1"/>
</dbReference>
<dbReference type="KEGG" id="vg:5142515"/>
<dbReference type="OrthoDB" id="16939at10239"/>
<name>Q2NPE0_9CAUD</name>